<dbReference type="Gene3D" id="1.20.1270.60">
    <property type="entry name" value="Arfaptin homology (AH) domain/BAR domain"/>
    <property type="match status" value="1"/>
</dbReference>
<dbReference type="InterPro" id="IPR027267">
    <property type="entry name" value="AH/BAR_dom_sf"/>
</dbReference>
<organism evidence="1 2">
    <name type="scientific">Tetradesmus obliquus</name>
    <name type="common">Green alga</name>
    <name type="synonym">Acutodesmus obliquus</name>
    <dbReference type="NCBI Taxonomy" id="3088"/>
    <lineage>
        <taxon>Eukaryota</taxon>
        <taxon>Viridiplantae</taxon>
        <taxon>Chlorophyta</taxon>
        <taxon>core chlorophytes</taxon>
        <taxon>Chlorophyceae</taxon>
        <taxon>CS clade</taxon>
        <taxon>Sphaeropleales</taxon>
        <taxon>Scenedesmaceae</taxon>
        <taxon>Tetradesmus</taxon>
    </lineage>
</organism>
<reference evidence="1 2" key="1">
    <citation type="submission" date="2016-10" db="EMBL/GenBank/DDBJ databases">
        <authorList>
            <person name="Cai Z."/>
        </authorList>
    </citation>
    <scope>NUCLEOTIDE SEQUENCE [LARGE SCALE GENOMIC DNA]</scope>
</reference>
<accession>A0A383V660</accession>
<dbReference type="EMBL" id="FNXT01000121">
    <property type="protein sequence ID" value="SZX61085.1"/>
    <property type="molecule type" value="Genomic_DNA"/>
</dbReference>
<proteinExistence type="predicted"/>
<protein>
    <recommendedName>
        <fullName evidence="3">BAR domain-containing protein</fullName>
    </recommendedName>
</protein>
<dbReference type="STRING" id="3088.A0A383V660"/>
<evidence type="ECO:0008006" key="3">
    <source>
        <dbReference type="Google" id="ProtNLM"/>
    </source>
</evidence>
<gene>
    <name evidence="1" type="ORF">BQ4739_LOCUS1616</name>
</gene>
<evidence type="ECO:0000313" key="1">
    <source>
        <dbReference type="EMBL" id="SZX61085.1"/>
    </source>
</evidence>
<keyword evidence="2" id="KW-1185">Reference proteome</keyword>
<name>A0A383V660_TETOB</name>
<sequence length="302" mass="35070">MTQWRLISETAKQKWGMSMEKNFRTTSNARNEAMFKEATVFAQHLRIVEKELNQWQRDIESSFGNIRNIMLSPLPRVYEEGHNGQAVPSEPEPTMVGGDVQVERLTTASAETKKRLDVEVIQPIKQWMVAYRTIAERMRRLEALRLELDSRRRTVADLQGRCERVRANLGTTRARGEVDMEITLRKMQHKEDKMQRTASQFQEMEQTVYNSLFTLIKDTSVLRDYAAAALLIINECFSAGYASFNMEQVQYSTTAGGVYPDMANKYDPKQMERFSQQEQAKVVVTHDGSDQFYDYHQHQQYA</sequence>
<dbReference type="AlphaFoldDB" id="A0A383V660"/>
<evidence type="ECO:0000313" key="2">
    <source>
        <dbReference type="Proteomes" id="UP000256970"/>
    </source>
</evidence>
<dbReference type="Proteomes" id="UP000256970">
    <property type="component" value="Unassembled WGS sequence"/>
</dbReference>